<keyword evidence="9" id="KW-1185">Reference proteome</keyword>
<feature type="domain" description="RNA polymerase sigma-70 region 2" evidence="6">
    <location>
        <begin position="19"/>
        <end position="81"/>
    </location>
</feature>
<dbReference type="GO" id="GO:0016987">
    <property type="term" value="F:sigma factor activity"/>
    <property type="evidence" value="ECO:0007669"/>
    <property type="project" value="UniProtKB-KW"/>
</dbReference>
<keyword evidence="2" id="KW-0805">Transcription regulation</keyword>
<dbReference type="InterPro" id="IPR014325">
    <property type="entry name" value="RNA_pol_sigma-E_actinobac"/>
</dbReference>
<evidence type="ECO:0000256" key="2">
    <source>
        <dbReference type="ARBA" id="ARBA00023015"/>
    </source>
</evidence>
<comment type="similarity">
    <text evidence="1">Belongs to the sigma-70 factor family. ECF subfamily.</text>
</comment>
<dbReference type="GO" id="GO:0006352">
    <property type="term" value="P:DNA-templated transcription initiation"/>
    <property type="evidence" value="ECO:0007669"/>
    <property type="project" value="InterPro"/>
</dbReference>
<dbReference type="NCBIfam" id="TIGR02937">
    <property type="entry name" value="sigma70-ECF"/>
    <property type="match status" value="1"/>
</dbReference>
<sequence length="176" mass="19787">MERAAVPPGFDDYVAARGHDLLRTAWLLTGDHQRAEDLVQTALAKVWPHWSRVARDSDGRPDAYVRKVMLTTYFAWWRRRWNAEYPTEVLPEPTNAAGPAPEDVTELRRDLLVALATLPRGQRAAVVLRYFEDLTEAQAAELLGCSVGTIKSQCARAFATLRHSPLLLVDEGARHD</sequence>
<dbReference type="InterPro" id="IPR013249">
    <property type="entry name" value="RNA_pol_sigma70_r4_t2"/>
</dbReference>
<protein>
    <submittedName>
        <fullName evidence="8">RNA polymerase sigma-70 factor, sigma-E family</fullName>
    </submittedName>
</protein>
<dbReference type="Pfam" id="PF04542">
    <property type="entry name" value="Sigma70_r2"/>
    <property type="match status" value="1"/>
</dbReference>
<accession>A0A1H0S0P7</accession>
<dbReference type="InterPro" id="IPR013324">
    <property type="entry name" value="RNA_pol_sigma_r3/r4-like"/>
</dbReference>
<evidence type="ECO:0000259" key="7">
    <source>
        <dbReference type="Pfam" id="PF08281"/>
    </source>
</evidence>
<dbReference type="PANTHER" id="PTHR43133">
    <property type="entry name" value="RNA POLYMERASE ECF-TYPE SIGMA FACTO"/>
    <property type="match status" value="1"/>
</dbReference>
<dbReference type="OrthoDB" id="3688906at2"/>
<reference evidence="9" key="1">
    <citation type="submission" date="2016-10" db="EMBL/GenBank/DDBJ databases">
        <authorList>
            <person name="Varghese N."/>
            <person name="Submissions S."/>
        </authorList>
    </citation>
    <scope>NUCLEOTIDE SEQUENCE [LARGE SCALE GENOMIC DNA]</scope>
    <source>
        <strain evidence="9">DSM 22329</strain>
    </source>
</reference>
<dbReference type="SUPFAM" id="SSF88659">
    <property type="entry name" value="Sigma3 and sigma4 domains of RNA polymerase sigma factors"/>
    <property type="match status" value="1"/>
</dbReference>
<name>A0A1H0S0P7_9MICO</name>
<dbReference type="CDD" id="cd06171">
    <property type="entry name" value="Sigma70_r4"/>
    <property type="match status" value="1"/>
</dbReference>
<evidence type="ECO:0000313" key="9">
    <source>
        <dbReference type="Proteomes" id="UP000199077"/>
    </source>
</evidence>
<feature type="domain" description="RNA polymerase sigma factor 70 region 4 type 2" evidence="7">
    <location>
        <begin position="109"/>
        <end position="161"/>
    </location>
</feature>
<dbReference type="InterPro" id="IPR036388">
    <property type="entry name" value="WH-like_DNA-bd_sf"/>
</dbReference>
<dbReference type="AlphaFoldDB" id="A0A1H0S0P7"/>
<dbReference type="SUPFAM" id="SSF88946">
    <property type="entry name" value="Sigma2 domain of RNA polymerase sigma factors"/>
    <property type="match status" value="1"/>
</dbReference>
<evidence type="ECO:0000313" key="8">
    <source>
        <dbReference type="EMBL" id="SDP35205.1"/>
    </source>
</evidence>
<evidence type="ECO:0000256" key="4">
    <source>
        <dbReference type="ARBA" id="ARBA00023125"/>
    </source>
</evidence>
<dbReference type="InterPro" id="IPR007627">
    <property type="entry name" value="RNA_pol_sigma70_r2"/>
</dbReference>
<dbReference type="Pfam" id="PF08281">
    <property type="entry name" value="Sigma70_r4_2"/>
    <property type="match status" value="1"/>
</dbReference>
<evidence type="ECO:0000256" key="3">
    <source>
        <dbReference type="ARBA" id="ARBA00023082"/>
    </source>
</evidence>
<keyword evidence="3" id="KW-0731">Sigma factor</keyword>
<keyword evidence="5" id="KW-0804">Transcription</keyword>
<dbReference type="EMBL" id="LT629711">
    <property type="protein sequence ID" value="SDP35205.1"/>
    <property type="molecule type" value="Genomic_DNA"/>
</dbReference>
<gene>
    <name evidence="8" type="ORF">SAMN04489867_2160</name>
</gene>
<dbReference type="InterPro" id="IPR013325">
    <property type="entry name" value="RNA_pol_sigma_r2"/>
</dbReference>
<dbReference type="Proteomes" id="UP000199077">
    <property type="component" value="Chromosome I"/>
</dbReference>
<evidence type="ECO:0000256" key="1">
    <source>
        <dbReference type="ARBA" id="ARBA00010641"/>
    </source>
</evidence>
<proteinExistence type="inferred from homology"/>
<dbReference type="InterPro" id="IPR039425">
    <property type="entry name" value="RNA_pol_sigma-70-like"/>
</dbReference>
<keyword evidence="4" id="KW-0238">DNA-binding</keyword>
<organism evidence="8 9">
    <name type="scientific">Pedococcus dokdonensis</name>
    <dbReference type="NCBI Taxonomy" id="443156"/>
    <lineage>
        <taxon>Bacteria</taxon>
        <taxon>Bacillati</taxon>
        <taxon>Actinomycetota</taxon>
        <taxon>Actinomycetes</taxon>
        <taxon>Micrococcales</taxon>
        <taxon>Intrasporangiaceae</taxon>
        <taxon>Pedococcus</taxon>
    </lineage>
</organism>
<dbReference type="GO" id="GO:0003677">
    <property type="term" value="F:DNA binding"/>
    <property type="evidence" value="ECO:0007669"/>
    <property type="project" value="UniProtKB-KW"/>
</dbReference>
<evidence type="ECO:0000259" key="6">
    <source>
        <dbReference type="Pfam" id="PF04542"/>
    </source>
</evidence>
<dbReference type="PANTHER" id="PTHR43133:SF50">
    <property type="entry name" value="ECF RNA POLYMERASE SIGMA FACTOR SIGM"/>
    <property type="match status" value="1"/>
</dbReference>
<dbReference type="Gene3D" id="1.10.10.10">
    <property type="entry name" value="Winged helix-like DNA-binding domain superfamily/Winged helix DNA-binding domain"/>
    <property type="match status" value="1"/>
</dbReference>
<dbReference type="STRING" id="443156.SAMN04489867_2160"/>
<dbReference type="RefSeq" id="WP_091789825.1">
    <property type="nucleotide sequence ID" value="NZ_LT629711.1"/>
</dbReference>
<dbReference type="Gene3D" id="1.10.1740.10">
    <property type="match status" value="1"/>
</dbReference>
<dbReference type="NCBIfam" id="TIGR02983">
    <property type="entry name" value="SigE-fam_strep"/>
    <property type="match status" value="1"/>
</dbReference>
<evidence type="ECO:0000256" key="5">
    <source>
        <dbReference type="ARBA" id="ARBA00023163"/>
    </source>
</evidence>
<dbReference type="InterPro" id="IPR014284">
    <property type="entry name" value="RNA_pol_sigma-70_dom"/>
</dbReference>